<reference evidence="3 4" key="1">
    <citation type="submission" date="2019-03" db="EMBL/GenBank/DDBJ databases">
        <title>Sapientia aquatica gen. nov., sp. nov., isolated from a crater lake.</title>
        <authorList>
            <person name="Felfoldi T."/>
            <person name="Szabo A."/>
            <person name="Toth E."/>
            <person name="Schumann P."/>
            <person name="Keki Z."/>
            <person name="Marialigeti K."/>
            <person name="Mathe I."/>
        </authorList>
    </citation>
    <scope>NUCLEOTIDE SEQUENCE [LARGE SCALE GENOMIC DNA]</scope>
    <source>
        <strain evidence="3 4">SA-152</strain>
    </source>
</reference>
<dbReference type="SUPFAM" id="SSF52402">
    <property type="entry name" value="Adenine nucleotide alpha hydrolases-like"/>
    <property type="match status" value="2"/>
</dbReference>
<protein>
    <submittedName>
        <fullName evidence="3">Universal stress protein</fullName>
    </submittedName>
</protein>
<sequence length="277" mass="30297">MSYKTILVHIDDTSRSPYRIQLAAELAIKLDAHLVGIADTGVSRFIYQDGNINGVDPSLLSHLEYLRERANQNVTDFKKQVEQIGVDSFDGAVTQDDAVGGIGLRARYCDLVVVGQTNPEESSPAVMDDFPEYMILNSGRPVLIIPYAGEFHHIGKRPLIAWDGSRAATRAITDAIPLLKKSDLVHVAIINPKNDVHGEQPGADIAAYLARHGIRLEVSVHRTKLDIGNALLSLSADLNSDLIVMGGYGHSRFKEMIMGGATRTILESMTIPVFMSH</sequence>
<dbReference type="InterPro" id="IPR006016">
    <property type="entry name" value="UspA"/>
</dbReference>
<dbReference type="PRINTS" id="PR01438">
    <property type="entry name" value="UNVRSLSTRESS"/>
</dbReference>
<feature type="domain" description="UspA" evidence="2">
    <location>
        <begin position="159"/>
        <end position="275"/>
    </location>
</feature>
<dbReference type="PANTHER" id="PTHR46268:SF15">
    <property type="entry name" value="UNIVERSAL STRESS PROTEIN HP_0031"/>
    <property type="match status" value="1"/>
</dbReference>
<gene>
    <name evidence="3" type="ORF">E2I14_11840</name>
</gene>
<dbReference type="PANTHER" id="PTHR46268">
    <property type="entry name" value="STRESS RESPONSE PROTEIN NHAX"/>
    <property type="match status" value="1"/>
</dbReference>
<dbReference type="AlphaFoldDB" id="A0A4V3AUQ2"/>
<evidence type="ECO:0000259" key="2">
    <source>
        <dbReference type="Pfam" id="PF00582"/>
    </source>
</evidence>
<accession>A0A4V3AUQ2</accession>
<comment type="caution">
    <text evidence="3">The sequence shown here is derived from an EMBL/GenBank/DDBJ whole genome shotgun (WGS) entry which is preliminary data.</text>
</comment>
<dbReference type="Pfam" id="PF00582">
    <property type="entry name" value="Usp"/>
    <property type="match status" value="1"/>
</dbReference>
<keyword evidence="4" id="KW-1185">Reference proteome</keyword>
<name>A0A4V3AUQ2_9BURK</name>
<dbReference type="CDD" id="cd00293">
    <property type="entry name" value="USP-like"/>
    <property type="match status" value="1"/>
</dbReference>
<comment type="similarity">
    <text evidence="1">Belongs to the universal stress protein A family.</text>
</comment>
<evidence type="ECO:0000256" key="1">
    <source>
        <dbReference type="ARBA" id="ARBA00008791"/>
    </source>
</evidence>
<dbReference type="EMBL" id="SMYL01000005">
    <property type="protein sequence ID" value="TDK65630.1"/>
    <property type="molecule type" value="Genomic_DNA"/>
</dbReference>
<dbReference type="Gene3D" id="3.40.50.12370">
    <property type="match status" value="1"/>
</dbReference>
<dbReference type="RefSeq" id="WP_133328719.1">
    <property type="nucleotide sequence ID" value="NZ_SMYL01000005.1"/>
</dbReference>
<evidence type="ECO:0000313" key="3">
    <source>
        <dbReference type="EMBL" id="TDK65630.1"/>
    </source>
</evidence>
<organism evidence="3 4">
    <name type="scientific">Sapientia aquatica</name>
    <dbReference type="NCBI Taxonomy" id="1549640"/>
    <lineage>
        <taxon>Bacteria</taxon>
        <taxon>Pseudomonadati</taxon>
        <taxon>Pseudomonadota</taxon>
        <taxon>Betaproteobacteria</taxon>
        <taxon>Burkholderiales</taxon>
        <taxon>Oxalobacteraceae</taxon>
        <taxon>Sapientia</taxon>
    </lineage>
</organism>
<dbReference type="OrthoDB" id="9804721at2"/>
<dbReference type="InterPro" id="IPR006015">
    <property type="entry name" value="Universal_stress_UspA"/>
</dbReference>
<proteinExistence type="inferred from homology"/>
<dbReference type="Proteomes" id="UP000294829">
    <property type="component" value="Unassembled WGS sequence"/>
</dbReference>
<evidence type="ECO:0000313" key="4">
    <source>
        <dbReference type="Proteomes" id="UP000294829"/>
    </source>
</evidence>